<keyword evidence="3" id="KW-1185">Reference proteome</keyword>
<dbReference type="Pfam" id="PF00144">
    <property type="entry name" value="Beta-lactamase"/>
    <property type="match status" value="1"/>
</dbReference>
<organism evidence="2 3">
    <name type="scientific">Bhargavaea ullalensis</name>
    <dbReference type="NCBI Taxonomy" id="1265685"/>
    <lineage>
        <taxon>Bacteria</taxon>
        <taxon>Bacillati</taxon>
        <taxon>Bacillota</taxon>
        <taxon>Bacilli</taxon>
        <taxon>Bacillales</taxon>
        <taxon>Caryophanaceae</taxon>
        <taxon>Bhargavaea</taxon>
    </lineage>
</organism>
<dbReference type="SUPFAM" id="SSF56601">
    <property type="entry name" value="beta-lactamase/transpeptidase-like"/>
    <property type="match status" value="1"/>
</dbReference>
<evidence type="ECO:0000259" key="1">
    <source>
        <dbReference type="Pfam" id="PF00144"/>
    </source>
</evidence>
<comment type="caution">
    <text evidence="2">The sequence shown here is derived from an EMBL/GenBank/DDBJ whole genome shotgun (WGS) entry which is preliminary data.</text>
</comment>
<reference evidence="2 3" key="1">
    <citation type="submission" date="2024-06" db="EMBL/GenBank/DDBJ databases">
        <title>Genomic Encyclopedia of Type Strains, Phase IV (KMG-IV): sequencing the most valuable type-strain genomes for metagenomic binning, comparative biology and taxonomic classification.</title>
        <authorList>
            <person name="Goeker M."/>
        </authorList>
    </citation>
    <scope>NUCLEOTIDE SEQUENCE [LARGE SCALE GENOMIC DNA]</scope>
    <source>
        <strain evidence="2 3">DSM 26128</strain>
    </source>
</reference>
<sequence length="473" mass="52462">MSVIQVEQIDGRIESLKGKYRIPGVAVAIAKDGKPVYEKGFGHRNIRQEQPVTMDTVFGVASITKSFVCVAIMQLQEAGKLNVHDPVVDYLPAFQVKNGTVDSITIHHLMTHTSGLPPLPTLFYAGRESRMKDPSLADYPGLKFQSGDDGESIETYDQLLRFISQLDFDLLGEPGTEFSYSNDGYAMLGMIIEAVSHETFEGYLRKHVFEPLQMNHSCVLIDDLKNSDEVTMLYSKRKTEEGEEVYEAPIWWDSPAMRGAGAVKSTVRDLLKYAEIYRTNGISGGRRILSEASVEAMTSCYIECSPGQFYGYGLMVTPDFFGSKLIQHSGNSKAIASHMCIIPERGITGAVLTNLAGVPAPTILEGAINLMEGREFDAFPVEAGGHSYTDRELSGYTGRYVSSEGMELAVAQDGTKLLFEVPGEEQPIQAAALSEDVFLIYVRDQAEIVQFKWKDGQVERVFFHHRQFPKTKS</sequence>
<dbReference type="PANTHER" id="PTHR46825:SF9">
    <property type="entry name" value="BETA-LACTAMASE-RELATED DOMAIN-CONTAINING PROTEIN"/>
    <property type="match status" value="1"/>
</dbReference>
<dbReference type="EMBL" id="JBEPLW010000016">
    <property type="protein sequence ID" value="MET3576124.1"/>
    <property type="molecule type" value="Genomic_DNA"/>
</dbReference>
<dbReference type="InterPro" id="IPR012338">
    <property type="entry name" value="Beta-lactam/transpept-like"/>
</dbReference>
<feature type="domain" description="Beta-lactamase-related" evidence="1">
    <location>
        <begin position="10"/>
        <end position="357"/>
    </location>
</feature>
<dbReference type="InterPro" id="IPR050491">
    <property type="entry name" value="AmpC-like"/>
</dbReference>
<dbReference type="InterPro" id="IPR001466">
    <property type="entry name" value="Beta-lactam-related"/>
</dbReference>
<gene>
    <name evidence="2" type="ORF">ABID49_002039</name>
</gene>
<name>A0ABV2GCW4_9BACL</name>
<dbReference type="PANTHER" id="PTHR46825">
    <property type="entry name" value="D-ALANYL-D-ALANINE-CARBOXYPEPTIDASE/ENDOPEPTIDASE AMPH"/>
    <property type="match status" value="1"/>
</dbReference>
<dbReference type="Gene3D" id="3.40.710.10">
    <property type="entry name" value="DD-peptidase/beta-lactamase superfamily"/>
    <property type="match status" value="1"/>
</dbReference>
<accession>A0ABV2GCW4</accession>
<evidence type="ECO:0000313" key="3">
    <source>
        <dbReference type="Proteomes" id="UP001549099"/>
    </source>
</evidence>
<protein>
    <submittedName>
        <fullName evidence="2">CubicO group peptidase (Beta-lactamase class C family)</fullName>
    </submittedName>
</protein>
<dbReference type="Proteomes" id="UP001549099">
    <property type="component" value="Unassembled WGS sequence"/>
</dbReference>
<dbReference type="RefSeq" id="WP_354197888.1">
    <property type="nucleotide sequence ID" value="NZ_JBEPLW010000016.1"/>
</dbReference>
<proteinExistence type="predicted"/>
<evidence type="ECO:0000313" key="2">
    <source>
        <dbReference type="EMBL" id="MET3576124.1"/>
    </source>
</evidence>